<dbReference type="EMBL" id="JAPFFF010000061">
    <property type="protein sequence ID" value="KAK8837141.1"/>
    <property type="molecule type" value="Genomic_DNA"/>
</dbReference>
<dbReference type="PROSITE" id="PS50011">
    <property type="entry name" value="PROTEIN_KINASE_DOM"/>
    <property type="match status" value="1"/>
</dbReference>
<name>A0ABR2GTZ2_9EUKA</name>
<feature type="region of interest" description="Disordered" evidence="1">
    <location>
        <begin position="86"/>
        <end position="105"/>
    </location>
</feature>
<keyword evidence="4" id="KW-1185">Reference proteome</keyword>
<dbReference type="InterPro" id="IPR000719">
    <property type="entry name" value="Prot_kinase_dom"/>
</dbReference>
<protein>
    <recommendedName>
        <fullName evidence="2">Protein kinase domain-containing protein</fullName>
    </recommendedName>
</protein>
<feature type="domain" description="Protein kinase" evidence="2">
    <location>
        <begin position="1"/>
        <end position="105"/>
    </location>
</feature>
<comment type="caution">
    <text evidence="3">The sequence shown here is derived from an EMBL/GenBank/DDBJ whole genome shotgun (WGS) entry which is preliminary data.</text>
</comment>
<evidence type="ECO:0000259" key="2">
    <source>
        <dbReference type="PROSITE" id="PS50011"/>
    </source>
</evidence>
<dbReference type="Gene3D" id="1.10.510.10">
    <property type="entry name" value="Transferase(Phosphotransferase) domain 1"/>
    <property type="match status" value="1"/>
</dbReference>
<dbReference type="SUPFAM" id="SSF56112">
    <property type="entry name" value="Protein kinase-like (PK-like)"/>
    <property type="match status" value="1"/>
</dbReference>
<dbReference type="Pfam" id="PF00069">
    <property type="entry name" value="Pkinase"/>
    <property type="match status" value="1"/>
</dbReference>
<dbReference type="PANTHER" id="PTHR47975:SF33">
    <property type="entry name" value="RECEPTOR-LIKE SERINE_THREONINE-PROTEIN KINASE"/>
    <property type="match status" value="1"/>
</dbReference>
<dbReference type="PANTHER" id="PTHR47975">
    <property type="entry name" value="S-LOCUS LECTIN KINASE FAMILY PROTEIN"/>
    <property type="match status" value="1"/>
</dbReference>
<evidence type="ECO:0000313" key="4">
    <source>
        <dbReference type="Proteomes" id="UP001470230"/>
    </source>
</evidence>
<dbReference type="Proteomes" id="UP001470230">
    <property type="component" value="Unassembled WGS sequence"/>
</dbReference>
<organism evidence="3 4">
    <name type="scientific">Tritrichomonas musculus</name>
    <dbReference type="NCBI Taxonomy" id="1915356"/>
    <lineage>
        <taxon>Eukaryota</taxon>
        <taxon>Metamonada</taxon>
        <taxon>Parabasalia</taxon>
        <taxon>Tritrichomonadida</taxon>
        <taxon>Tritrichomonadidae</taxon>
        <taxon>Tritrichomonas</taxon>
    </lineage>
</organism>
<proteinExistence type="predicted"/>
<evidence type="ECO:0000256" key="1">
    <source>
        <dbReference type="SAM" id="MobiDB-lite"/>
    </source>
</evidence>
<accession>A0ABR2GTZ2</accession>
<sequence length="105" mass="12089">MMHWNLKLENVMFDYAYDVKIIDFDHVGFMNNDELRESLTKGIGTFAYVSPEMANEEKYNNKADVYSYGVVLLTIFNGHLPKQSLKDKINKKPARLPHSSSSISK</sequence>
<gene>
    <name evidence="3" type="ORF">M9Y10_036870</name>
</gene>
<dbReference type="InterPro" id="IPR011009">
    <property type="entry name" value="Kinase-like_dom_sf"/>
</dbReference>
<evidence type="ECO:0000313" key="3">
    <source>
        <dbReference type="EMBL" id="KAK8837141.1"/>
    </source>
</evidence>
<reference evidence="3 4" key="1">
    <citation type="submission" date="2024-04" db="EMBL/GenBank/DDBJ databases">
        <title>Tritrichomonas musculus Genome.</title>
        <authorList>
            <person name="Alves-Ferreira E."/>
            <person name="Grigg M."/>
            <person name="Lorenzi H."/>
            <person name="Galac M."/>
        </authorList>
    </citation>
    <scope>NUCLEOTIDE SEQUENCE [LARGE SCALE GENOMIC DNA]</scope>
    <source>
        <strain evidence="3 4">EAF2021</strain>
    </source>
</reference>